<gene>
    <name evidence="2" type="ORF">AOXY_G14339</name>
</gene>
<feature type="region of interest" description="Disordered" evidence="1">
    <location>
        <begin position="95"/>
        <end position="153"/>
    </location>
</feature>
<keyword evidence="3" id="KW-1185">Reference proteome</keyword>
<reference evidence="2" key="1">
    <citation type="submission" date="2022-02" db="EMBL/GenBank/DDBJ databases">
        <title>Atlantic sturgeon de novo genome assembly.</title>
        <authorList>
            <person name="Stock M."/>
            <person name="Klopp C."/>
            <person name="Guiguen Y."/>
            <person name="Cabau C."/>
            <person name="Parinello H."/>
            <person name="Santidrian Yebra-Pimentel E."/>
            <person name="Kuhl H."/>
            <person name="Dirks R.P."/>
            <person name="Guessner J."/>
            <person name="Wuertz S."/>
            <person name="Du K."/>
            <person name="Schartl M."/>
        </authorList>
    </citation>
    <scope>NUCLEOTIDE SEQUENCE</scope>
    <source>
        <strain evidence="2">STURGEONOMICS-FGT-2020</strain>
        <tissue evidence="2">Whole blood</tissue>
    </source>
</reference>
<dbReference type="AlphaFoldDB" id="A0AAD8DBH7"/>
<comment type="caution">
    <text evidence="2">The sequence shown here is derived from an EMBL/GenBank/DDBJ whole genome shotgun (WGS) entry which is preliminary data.</text>
</comment>
<sequence length="292" mass="32714">MDKMDSGAQVEKNGIKSVNDSSVRPSSQIPGLGNCTDTGDEKRAHGRRTGVVETDSDYVKLAKQGGQQGLLRHEANLQSKPNLDYTAPDWFSFESNSQEHQSTQKRTIPDFMTSEEFQRSPTKGSFQPLDAPFGTDNKSTWEREGDNFTADKDKNTTMIQPVSQMENLSLTSENHHQASKFKKTSSQKSDKPVSMQKLLSFGYADDWHVEHDKTIPKETPNTLLSIKDSTLTGSKLEMNRANKVSLHRGSTRQTGLRGLVSNKVDVESSDTHFNIFGCRRYSGRSTELEQYI</sequence>
<feature type="compositionally biased region" description="Basic and acidic residues" evidence="1">
    <location>
        <begin position="139"/>
        <end position="153"/>
    </location>
</feature>
<feature type="compositionally biased region" description="Polar residues" evidence="1">
    <location>
        <begin position="95"/>
        <end position="106"/>
    </location>
</feature>
<name>A0AAD8DBH7_ACIOX</name>
<proteinExistence type="predicted"/>
<evidence type="ECO:0000313" key="2">
    <source>
        <dbReference type="EMBL" id="KAK1165729.1"/>
    </source>
</evidence>
<accession>A0AAD8DBH7</accession>
<dbReference type="Proteomes" id="UP001230051">
    <property type="component" value="Unassembled WGS sequence"/>
</dbReference>
<evidence type="ECO:0000313" key="3">
    <source>
        <dbReference type="Proteomes" id="UP001230051"/>
    </source>
</evidence>
<dbReference type="PANTHER" id="PTHR31097:SF2">
    <property type="entry name" value="CHROMOSOME 7 OPEN READING FRAME 57"/>
    <property type="match status" value="1"/>
</dbReference>
<dbReference type="PANTHER" id="PTHR31097">
    <property type="entry name" value="SI:DKEY-276J7.1"/>
    <property type="match status" value="1"/>
</dbReference>
<feature type="region of interest" description="Disordered" evidence="1">
    <location>
        <begin position="172"/>
        <end position="192"/>
    </location>
</feature>
<feature type="region of interest" description="Disordered" evidence="1">
    <location>
        <begin position="1"/>
        <end position="58"/>
    </location>
</feature>
<dbReference type="InterPro" id="IPR040247">
    <property type="entry name" value="DUF5524"/>
</dbReference>
<dbReference type="Pfam" id="PF17662">
    <property type="entry name" value="DUF5524"/>
    <property type="match status" value="1"/>
</dbReference>
<feature type="compositionally biased region" description="Polar residues" evidence="1">
    <location>
        <begin position="16"/>
        <end position="29"/>
    </location>
</feature>
<protein>
    <submittedName>
        <fullName evidence="2">Uncharacterized protein</fullName>
    </submittedName>
</protein>
<dbReference type="EMBL" id="JAGXEW010000012">
    <property type="protein sequence ID" value="KAK1165729.1"/>
    <property type="molecule type" value="Genomic_DNA"/>
</dbReference>
<evidence type="ECO:0000256" key="1">
    <source>
        <dbReference type="SAM" id="MobiDB-lite"/>
    </source>
</evidence>
<organism evidence="2 3">
    <name type="scientific">Acipenser oxyrinchus oxyrinchus</name>
    <dbReference type="NCBI Taxonomy" id="40147"/>
    <lineage>
        <taxon>Eukaryota</taxon>
        <taxon>Metazoa</taxon>
        <taxon>Chordata</taxon>
        <taxon>Craniata</taxon>
        <taxon>Vertebrata</taxon>
        <taxon>Euteleostomi</taxon>
        <taxon>Actinopterygii</taxon>
        <taxon>Chondrostei</taxon>
        <taxon>Acipenseriformes</taxon>
        <taxon>Acipenseridae</taxon>
        <taxon>Acipenser</taxon>
    </lineage>
</organism>